<proteinExistence type="predicted"/>
<dbReference type="EMBL" id="MK500565">
    <property type="protein sequence ID" value="QBK91743.1"/>
    <property type="molecule type" value="Genomic_DNA"/>
</dbReference>
<reference evidence="1" key="1">
    <citation type="journal article" date="2019" name="MBio">
        <title>Virus Genomes from Deep Sea Sediments Expand the Ocean Megavirome and Support Independent Origins of Viral Gigantism.</title>
        <authorList>
            <person name="Backstrom D."/>
            <person name="Yutin N."/>
            <person name="Jorgensen S.L."/>
            <person name="Dharamshi J."/>
            <person name="Homa F."/>
            <person name="Zaremba-Niedwiedzka K."/>
            <person name="Spang A."/>
            <person name="Wolf Y.I."/>
            <person name="Koonin E.V."/>
            <person name="Ettema T.J."/>
        </authorList>
    </citation>
    <scope>NUCLEOTIDE SEQUENCE</scope>
</reference>
<accession>A0A481Z784</accession>
<organism evidence="1">
    <name type="scientific">Pithovirus LCPAC304</name>
    <dbReference type="NCBI Taxonomy" id="2506594"/>
    <lineage>
        <taxon>Viruses</taxon>
        <taxon>Pithoviruses</taxon>
    </lineage>
</organism>
<protein>
    <submittedName>
        <fullName evidence="1">Uncharacterized protein</fullName>
    </submittedName>
</protein>
<evidence type="ECO:0000313" key="1">
    <source>
        <dbReference type="EMBL" id="QBK91743.1"/>
    </source>
</evidence>
<name>A0A481Z784_9VIRU</name>
<sequence length="148" mass="17401">MNARTVKDLLKDSLFSEDARLTLTYNVNILGKTSKDGHYGGYSEENILELLEALTNRVFVKIQHTTYDFATLEKAMDYLFTYTYLVRSVEDNHFYYSYNRIIPKENDWDDEKIGADNVQFTPDTFLEVVRTFFPEAVDHEEKTKILEM</sequence>
<gene>
    <name evidence="1" type="ORF">LCPAC304_00690</name>
</gene>